<dbReference type="InterPro" id="IPR036947">
    <property type="entry name" value="POLO_box_dom_sf"/>
</dbReference>
<dbReference type="PANTHER" id="PTHR24345:SF42">
    <property type="entry name" value="SERINE_THREONINE-PROTEIN KINASE PLK3"/>
    <property type="match status" value="1"/>
</dbReference>
<keyword evidence="6" id="KW-0677">Repeat</keyword>
<evidence type="ECO:0000256" key="8">
    <source>
        <dbReference type="ARBA" id="ARBA00022777"/>
    </source>
</evidence>
<dbReference type="GO" id="GO:0004674">
    <property type="term" value="F:protein serine/threonine kinase activity"/>
    <property type="evidence" value="ECO:0007669"/>
    <property type="project" value="UniProtKB-KW"/>
</dbReference>
<feature type="domain" description="Protein kinase" evidence="14">
    <location>
        <begin position="31"/>
        <end position="388"/>
    </location>
</feature>
<dbReference type="Pfam" id="PF00069">
    <property type="entry name" value="Pkinase"/>
    <property type="match status" value="1"/>
</dbReference>
<dbReference type="InterPro" id="IPR000959">
    <property type="entry name" value="POLO_box_dom"/>
</dbReference>
<keyword evidence="7 13" id="KW-0547">Nucleotide-binding</keyword>
<dbReference type="GO" id="GO:0090166">
    <property type="term" value="P:Golgi disassembly"/>
    <property type="evidence" value="ECO:0007669"/>
    <property type="project" value="TreeGrafter"/>
</dbReference>
<dbReference type="GO" id="GO:0006974">
    <property type="term" value="P:DNA damage response"/>
    <property type="evidence" value="ECO:0007669"/>
    <property type="project" value="TreeGrafter"/>
</dbReference>
<dbReference type="OrthoDB" id="408964at2759"/>
<dbReference type="PROSITE" id="PS50078">
    <property type="entry name" value="POLO_BOX"/>
    <property type="match status" value="1"/>
</dbReference>
<evidence type="ECO:0000256" key="4">
    <source>
        <dbReference type="ARBA" id="ARBA00022527"/>
    </source>
</evidence>
<gene>
    <name evidence="16" type="ORF">GDO78_021213</name>
</gene>
<keyword evidence="3" id="KW-0963">Cytoplasm</keyword>
<keyword evidence="9 13" id="KW-0067">ATP-binding</keyword>
<dbReference type="Gene3D" id="3.30.200.20">
    <property type="entry name" value="Phosphorylase Kinase, domain 1"/>
    <property type="match status" value="1"/>
</dbReference>
<comment type="catalytic activity">
    <reaction evidence="12">
        <text>L-seryl-[protein] + ATP = O-phospho-L-seryl-[protein] + ADP + H(+)</text>
        <dbReference type="Rhea" id="RHEA:17989"/>
        <dbReference type="Rhea" id="RHEA-COMP:9863"/>
        <dbReference type="Rhea" id="RHEA-COMP:11604"/>
        <dbReference type="ChEBI" id="CHEBI:15378"/>
        <dbReference type="ChEBI" id="CHEBI:29999"/>
        <dbReference type="ChEBI" id="CHEBI:30616"/>
        <dbReference type="ChEBI" id="CHEBI:83421"/>
        <dbReference type="ChEBI" id="CHEBI:456216"/>
        <dbReference type="EC" id="2.7.11.21"/>
    </reaction>
</comment>
<evidence type="ECO:0000259" key="14">
    <source>
        <dbReference type="PROSITE" id="PS50011"/>
    </source>
</evidence>
<dbReference type="PANTHER" id="PTHR24345">
    <property type="entry name" value="SERINE/THREONINE-PROTEIN KINASE PLK"/>
    <property type="match status" value="1"/>
</dbReference>
<dbReference type="GO" id="GO:0005634">
    <property type="term" value="C:nucleus"/>
    <property type="evidence" value="ECO:0007669"/>
    <property type="project" value="TreeGrafter"/>
</dbReference>
<dbReference type="Proteomes" id="UP000770717">
    <property type="component" value="Unassembled WGS sequence"/>
</dbReference>
<dbReference type="GO" id="GO:0005737">
    <property type="term" value="C:cytoplasm"/>
    <property type="evidence" value="ECO:0007669"/>
    <property type="project" value="TreeGrafter"/>
</dbReference>
<dbReference type="EC" id="2.7.11.21" evidence="2"/>
<evidence type="ECO:0000259" key="15">
    <source>
        <dbReference type="PROSITE" id="PS50078"/>
    </source>
</evidence>
<evidence type="ECO:0000256" key="5">
    <source>
        <dbReference type="ARBA" id="ARBA00022679"/>
    </source>
</evidence>
<dbReference type="InterPro" id="IPR000719">
    <property type="entry name" value="Prot_kinase_dom"/>
</dbReference>
<dbReference type="InterPro" id="IPR033701">
    <property type="entry name" value="POLO_box_1"/>
</dbReference>
<evidence type="ECO:0000313" key="16">
    <source>
        <dbReference type="EMBL" id="KAG9463722.1"/>
    </source>
</evidence>
<dbReference type="SUPFAM" id="SSF56112">
    <property type="entry name" value="Protein kinase-like (PK-like)"/>
    <property type="match status" value="1"/>
</dbReference>
<dbReference type="InterPro" id="IPR011009">
    <property type="entry name" value="Kinase-like_dom_sf"/>
</dbReference>
<evidence type="ECO:0000256" key="9">
    <source>
        <dbReference type="ARBA" id="ARBA00022840"/>
    </source>
</evidence>
<evidence type="ECO:0000256" key="7">
    <source>
        <dbReference type="ARBA" id="ARBA00022741"/>
    </source>
</evidence>
<comment type="subcellular location">
    <subcellularLocation>
        <location evidence="1">Cytoplasm</location>
        <location evidence="1">Cytoskeleton</location>
        <location evidence="1">Microtubule organizing center</location>
        <location evidence="1">Centrosome</location>
    </subcellularLocation>
</comment>
<evidence type="ECO:0000256" key="3">
    <source>
        <dbReference type="ARBA" id="ARBA00022490"/>
    </source>
</evidence>
<evidence type="ECO:0000256" key="2">
    <source>
        <dbReference type="ARBA" id="ARBA00012424"/>
    </source>
</evidence>
<comment type="catalytic activity">
    <reaction evidence="11">
        <text>L-threonyl-[protein] + ATP = O-phospho-L-threonyl-[protein] + ADP + H(+)</text>
        <dbReference type="Rhea" id="RHEA:46608"/>
        <dbReference type="Rhea" id="RHEA-COMP:11060"/>
        <dbReference type="Rhea" id="RHEA-COMP:11605"/>
        <dbReference type="ChEBI" id="CHEBI:15378"/>
        <dbReference type="ChEBI" id="CHEBI:30013"/>
        <dbReference type="ChEBI" id="CHEBI:30616"/>
        <dbReference type="ChEBI" id="CHEBI:61977"/>
        <dbReference type="ChEBI" id="CHEBI:456216"/>
        <dbReference type="EC" id="2.7.11.21"/>
    </reaction>
</comment>
<dbReference type="SUPFAM" id="SSF82615">
    <property type="entry name" value="Polo-box domain"/>
    <property type="match status" value="1"/>
</dbReference>
<evidence type="ECO:0000256" key="11">
    <source>
        <dbReference type="ARBA" id="ARBA00047802"/>
    </source>
</evidence>
<proteinExistence type="predicted"/>
<dbReference type="GO" id="GO:0007052">
    <property type="term" value="P:mitotic spindle organization"/>
    <property type="evidence" value="ECO:0007669"/>
    <property type="project" value="TreeGrafter"/>
</dbReference>
<dbReference type="GO" id="GO:0005813">
    <property type="term" value="C:centrosome"/>
    <property type="evidence" value="ECO:0007669"/>
    <property type="project" value="UniProtKB-SubCell"/>
</dbReference>
<evidence type="ECO:0000313" key="17">
    <source>
        <dbReference type="Proteomes" id="UP000770717"/>
    </source>
</evidence>
<comment type="caution">
    <text evidence="16">The sequence shown here is derived from an EMBL/GenBank/DDBJ whole genome shotgun (WGS) entry which is preliminary data.</text>
</comment>
<dbReference type="AlphaFoldDB" id="A0A8J6E8E7"/>
<keyword evidence="8" id="KW-0418">Kinase</keyword>
<keyword evidence="5" id="KW-0808">Transferase</keyword>
<evidence type="ECO:0000256" key="6">
    <source>
        <dbReference type="ARBA" id="ARBA00022737"/>
    </source>
</evidence>
<dbReference type="Gene3D" id="1.10.510.10">
    <property type="entry name" value="Transferase(Phosphotransferase) domain 1"/>
    <property type="match status" value="2"/>
</dbReference>
<sequence length="489" mass="54559">MEAAAGGELLGRAEPPAPGKLVIDPLTGRSYSRGRTLGKGGFARCYEMTEASTGTTYAVKVVPHSRVAKPHQREKIVNEIALHRQLQHQHVVRFSHHFEDAENIYILLELCSRKSLAHIWKARHTLLEPEVRYYLRQIISGLKYLHTRGIIHRDLKLGKWYTLLCGTPPFETADLKETYRCIKQVKYTLPACLSAAAKQMIMGILKRAPAERLTLDQITEHEFFTKGYTPERLPPSSCVMVPDLHPPSAARSLLTKVAKSLFGKGKSKAKRGSAEEKEDISKLVSGLVKTSICRQLSYKTVEGSEPSAPVAGHALSVSCSPVETLTEEASGKSVSRWIRGSLVSSDGYEDCVTASSVMETALEVLKDCLSSMPIGEGKPAPLSRHDAFVWVSKWVDYSNKYGFGYQLSNRSIGVLFNNGTHMVLPASRRSVHYNLTNSRHFQFAASAVPEQLQAQMSILRYFAMYMEKNLMKVSWVVGTWWRSGCNKQN</sequence>
<dbReference type="GO" id="GO:0005524">
    <property type="term" value="F:ATP binding"/>
    <property type="evidence" value="ECO:0007669"/>
    <property type="project" value="UniProtKB-UniRule"/>
</dbReference>
<keyword evidence="10" id="KW-0206">Cytoskeleton</keyword>
<feature type="domain" description="POLO box" evidence="15">
    <location>
        <begin position="390"/>
        <end position="468"/>
    </location>
</feature>
<protein>
    <recommendedName>
        <fullName evidence="2">polo kinase</fullName>
        <ecNumber evidence="2">2.7.11.21</ecNumber>
    </recommendedName>
</protein>
<accession>A0A8J6E8E7</accession>
<dbReference type="FunFam" id="3.30.200.20:FF:000091">
    <property type="entry name" value="Serine/threonine-protein kinase PLK"/>
    <property type="match status" value="1"/>
</dbReference>
<dbReference type="GO" id="GO:0044819">
    <property type="term" value="P:mitotic G1/S transition checkpoint signaling"/>
    <property type="evidence" value="ECO:0007669"/>
    <property type="project" value="TreeGrafter"/>
</dbReference>
<organism evidence="16 17">
    <name type="scientific">Eleutherodactylus coqui</name>
    <name type="common">Puerto Rican coqui</name>
    <dbReference type="NCBI Taxonomy" id="57060"/>
    <lineage>
        <taxon>Eukaryota</taxon>
        <taxon>Metazoa</taxon>
        <taxon>Chordata</taxon>
        <taxon>Craniata</taxon>
        <taxon>Vertebrata</taxon>
        <taxon>Euteleostomi</taxon>
        <taxon>Amphibia</taxon>
        <taxon>Batrachia</taxon>
        <taxon>Anura</taxon>
        <taxon>Neobatrachia</taxon>
        <taxon>Hyloidea</taxon>
        <taxon>Eleutherodactylidae</taxon>
        <taxon>Eleutherodactylinae</taxon>
        <taxon>Eleutherodactylus</taxon>
        <taxon>Eleutherodactylus</taxon>
    </lineage>
</organism>
<name>A0A8J6E8E7_ELECQ</name>
<dbReference type="EMBL" id="WNTK01006091">
    <property type="protein sequence ID" value="KAG9463723.1"/>
    <property type="molecule type" value="Genomic_DNA"/>
</dbReference>
<evidence type="ECO:0000256" key="12">
    <source>
        <dbReference type="ARBA" id="ARBA00048347"/>
    </source>
</evidence>
<dbReference type="PROSITE" id="PS50011">
    <property type="entry name" value="PROTEIN_KINASE_DOM"/>
    <property type="match status" value="1"/>
</dbReference>
<dbReference type="CDD" id="cd13118">
    <property type="entry name" value="POLO_box_1"/>
    <property type="match status" value="1"/>
</dbReference>
<keyword evidence="17" id="KW-1185">Reference proteome</keyword>
<dbReference type="GO" id="GO:0000922">
    <property type="term" value="C:spindle pole"/>
    <property type="evidence" value="ECO:0007669"/>
    <property type="project" value="TreeGrafter"/>
</dbReference>
<keyword evidence="4" id="KW-0723">Serine/threonine-protein kinase</keyword>
<evidence type="ECO:0000256" key="1">
    <source>
        <dbReference type="ARBA" id="ARBA00004300"/>
    </source>
</evidence>
<feature type="binding site" evidence="13">
    <location>
        <position position="69"/>
    </location>
    <ligand>
        <name>ATP</name>
        <dbReference type="ChEBI" id="CHEBI:30616"/>
    </ligand>
</feature>
<dbReference type="Pfam" id="PF00659">
    <property type="entry name" value="POLO_box"/>
    <property type="match status" value="1"/>
</dbReference>
<dbReference type="FunFam" id="3.30.1120.30:FF:000001">
    <property type="entry name" value="Serine/threonine-protein kinase PLK"/>
    <property type="match status" value="1"/>
</dbReference>
<reference evidence="16" key="1">
    <citation type="thesis" date="2020" institute="ProQuest LLC" country="789 East Eisenhower Parkway, Ann Arbor, MI, USA">
        <title>Comparative Genomics and Chromosome Evolution.</title>
        <authorList>
            <person name="Mudd A.B."/>
        </authorList>
    </citation>
    <scope>NUCLEOTIDE SEQUENCE</scope>
    <source>
        <strain evidence="16">HN-11 Male</strain>
        <tissue evidence="16">Kidney and liver</tissue>
    </source>
</reference>
<evidence type="ECO:0000256" key="10">
    <source>
        <dbReference type="ARBA" id="ARBA00023212"/>
    </source>
</evidence>
<dbReference type="PROSITE" id="PS00107">
    <property type="entry name" value="PROTEIN_KINASE_ATP"/>
    <property type="match status" value="1"/>
</dbReference>
<dbReference type="GO" id="GO:0000776">
    <property type="term" value="C:kinetochore"/>
    <property type="evidence" value="ECO:0007669"/>
    <property type="project" value="TreeGrafter"/>
</dbReference>
<evidence type="ECO:0000256" key="13">
    <source>
        <dbReference type="PROSITE-ProRule" id="PRU10141"/>
    </source>
</evidence>
<dbReference type="Gene3D" id="3.30.1120.30">
    <property type="entry name" value="POLO box domain"/>
    <property type="match status" value="1"/>
</dbReference>
<dbReference type="EMBL" id="WNTK01006091">
    <property type="protein sequence ID" value="KAG9463722.1"/>
    <property type="molecule type" value="Genomic_DNA"/>
</dbReference>
<dbReference type="InterPro" id="IPR017441">
    <property type="entry name" value="Protein_kinase_ATP_BS"/>
</dbReference>